<evidence type="ECO:0000313" key="2">
    <source>
        <dbReference type="Proteomes" id="UP000694846"/>
    </source>
</evidence>
<evidence type="ECO:0000313" key="3">
    <source>
        <dbReference type="RefSeq" id="XP_025421054.1"/>
    </source>
</evidence>
<dbReference type="GeneID" id="112691114"/>
<name>A0A8B8GCU9_9HEMI</name>
<dbReference type="OrthoDB" id="6607538at2759"/>
<organism evidence="2 3">
    <name type="scientific">Sipha flava</name>
    <name type="common">yellow sugarcane aphid</name>
    <dbReference type="NCBI Taxonomy" id="143950"/>
    <lineage>
        <taxon>Eukaryota</taxon>
        <taxon>Metazoa</taxon>
        <taxon>Ecdysozoa</taxon>
        <taxon>Arthropoda</taxon>
        <taxon>Hexapoda</taxon>
        <taxon>Insecta</taxon>
        <taxon>Pterygota</taxon>
        <taxon>Neoptera</taxon>
        <taxon>Paraneoptera</taxon>
        <taxon>Hemiptera</taxon>
        <taxon>Sternorrhyncha</taxon>
        <taxon>Aphidomorpha</taxon>
        <taxon>Aphidoidea</taxon>
        <taxon>Aphididae</taxon>
        <taxon>Sipha</taxon>
    </lineage>
</organism>
<dbReference type="PANTHER" id="PTHR46599">
    <property type="entry name" value="PIGGYBAC TRANSPOSABLE ELEMENT-DERIVED PROTEIN 4"/>
    <property type="match status" value="1"/>
</dbReference>
<dbReference type="AlphaFoldDB" id="A0A8B8GCU9"/>
<sequence length="205" mass="23839">MPNKPTKRGYKVWTRADEFGYVCQFKIYTGKTNNIVEKNLGARVIKDMVRDLIGKYYIVYFDHYFSSSKLMADLLEYGVLDCGQYEWQATVTGIIAIKWKDNKGIHFLSNFHDLTQESQVNRKQKDGTTQIIVCLQLVKDYNAHMGYVDKADMLMTLYKIDRKSKRCVHNRGKKISLKHFRLAMATALIGNSKPSLRRVKKIIKI</sequence>
<dbReference type="InterPro" id="IPR029526">
    <property type="entry name" value="PGBD"/>
</dbReference>
<accession>A0A8B8GCU9</accession>
<feature type="domain" description="PiggyBac transposable element-derived protein" evidence="1">
    <location>
        <begin position="1"/>
        <end position="83"/>
    </location>
</feature>
<feature type="domain" description="PiggyBac transposable element-derived protein" evidence="1">
    <location>
        <begin position="93"/>
        <end position="166"/>
    </location>
</feature>
<dbReference type="PANTHER" id="PTHR46599:SF2">
    <property type="entry name" value="PIGGYBAC TRANSPOSABLE ELEMENT-DERIVED PROTEIN 4-LIKE"/>
    <property type="match status" value="1"/>
</dbReference>
<proteinExistence type="predicted"/>
<keyword evidence="2" id="KW-1185">Reference proteome</keyword>
<gene>
    <name evidence="3" type="primary">LOC112691114</name>
</gene>
<dbReference type="RefSeq" id="XP_025421054.1">
    <property type="nucleotide sequence ID" value="XM_025565269.1"/>
</dbReference>
<protein>
    <submittedName>
        <fullName evidence="3">PiggyBac transposable element-derived protein 4-like</fullName>
    </submittedName>
</protein>
<dbReference type="Pfam" id="PF13843">
    <property type="entry name" value="DDE_Tnp_1_7"/>
    <property type="match status" value="2"/>
</dbReference>
<dbReference type="Proteomes" id="UP000694846">
    <property type="component" value="Unplaced"/>
</dbReference>
<evidence type="ECO:0000259" key="1">
    <source>
        <dbReference type="Pfam" id="PF13843"/>
    </source>
</evidence>
<reference evidence="3" key="1">
    <citation type="submission" date="2025-08" db="UniProtKB">
        <authorList>
            <consortium name="RefSeq"/>
        </authorList>
    </citation>
    <scope>IDENTIFICATION</scope>
    <source>
        <tissue evidence="3">Whole body</tissue>
    </source>
</reference>